<dbReference type="InterPro" id="IPR003730">
    <property type="entry name" value="Cu_polyphenol_OxRdtase"/>
</dbReference>
<keyword evidence="3" id="KW-0808">Transferase</keyword>
<sequence>MPELFTDRRQGLSLAPFDSFNLALHVGDSEETVRANRIALASQVGPTQFMNQVHGNSFTVIETIEDIDPTCDALITTTKGIALAVLVADCIPLLLTSSTVVAAVHVGRRGLHNGIAIKVVDEMRRLGANHIHATLGASICGRCYEVSQDIADEVCAIYPAAFSLTREMTPALDLPKALIAVLVSMGITYEASSICTLEDPLYFSYRRHNITGRNAGVVWL</sequence>
<gene>
    <name evidence="10" type="ORF">UFOPK2359_00102</name>
    <name evidence="11" type="ORF">UFOPK3167_00150</name>
</gene>
<keyword evidence="6" id="KW-0862">Zinc</keyword>
<evidence type="ECO:0000256" key="1">
    <source>
        <dbReference type="ARBA" id="ARBA00000553"/>
    </source>
</evidence>
<evidence type="ECO:0000256" key="3">
    <source>
        <dbReference type="ARBA" id="ARBA00022679"/>
    </source>
</evidence>
<evidence type="ECO:0000256" key="8">
    <source>
        <dbReference type="ARBA" id="ARBA00048968"/>
    </source>
</evidence>
<dbReference type="GO" id="GO:0017061">
    <property type="term" value="F:S-methyl-5-thioadenosine phosphorylase activity"/>
    <property type="evidence" value="ECO:0007669"/>
    <property type="project" value="UniProtKB-EC"/>
</dbReference>
<evidence type="ECO:0000256" key="4">
    <source>
        <dbReference type="ARBA" id="ARBA00022723"/>
    </source>
</evidence>
<comment type="catalytic activity">
    <reaction evidence="9">
        <text>S-methyl-5'-thioadenosine + phosphate = 5-(methylsulfanyl)-alpha-D-ribose 1-phosphate + adenine</text>
        <dbReference type="Rhea" id="RHEA:11852"/>
        <dbReference type="ChEBI" id="CHEBI:16708"/>
        <dbReference type="ChEBI" id="CHEBI:17509"/>
        <dbReference type="ChEBI" id="CHEBI:43474"/>
        <dbReference type="ChEBI" id="CHEBI:58533"/>
        <dbReference type="EC" id="2.4.2.28"/>
    </reaction>
    <physiologicalReaction direction="left-to-right" evidence="9">
        <dbReference type="Rhea" id="RHEA:11853"/>
    </physiologicalReaction>
</comment>
<evidence type="ECO:0000256" key="7">
    <source>
        <dbReference type="ARBA" id="ARBA00047989"/>
    </source>
</evidence>
<accession>A0A6J6ZNK1</accession>
<dbReference type="InterPro" id="IPR011324">
    <property type="entry name" value="Cytotoxic_necrot_fac-like_cat"/>
</dbReference>
<name>A0A6J6ZNK1_9ZZZZ</name>
<evidence type="ECO:0000313" key="11">
    <source>
        <dbReference type="EMBL" id="CAB4818847.1"/>
    </source>
</evidence>
<protein>
    <submittedName>
        <fullName evidence="11">Unannotated protein</fullName>
    </submittedName>
</protein>
<dbReference type="GO" id="GO:0016787">
    <property type="term" value="F:hydrolase activity"/>
    <property type="evidence" value="ECO:0007669"/>
    <property type="project" value="UniProtKB-KW"/>
</dbReference>
<dbReference type="GO" id="GO:0005507">
    <property type="term" value="F:copper ion binding"/>
    <property type="evidence" value="ECO:0007669"/>
    <property type="project" value="TreeGrafter"/>
</dbReference>
<evidence type="ECO:0000256" key="9">
    <source>
        <dbReference type="ARBA" id="ARBA00049893"/>
    </source>
</evidence>
<keyword evidence="5" id="KW-0378">Hydrolase</keyword>
<dbReference type="PANTHER" id="PTHR30616:SF2">
    <property type="entry name" value="PURINE NUCLEOSIDE PHOSPHORYLASE LACC1"/>
    <property type="match status" value="1"/>
</dbReference>
<comment type="similarity">
    <text evidence="2">Belongs to the purine nucleoside phosphorylase YfiH/LACC1 family.</text>
</comment>
<comment type="catalytic activity">
    <reaction evidence="1">
        <text>inosine + phosphate = alpha-D-ribose 1-phosphate + hypoxanthine</text>
        <dbReference type="Rhea" id="RHEA:27646"/>
        <dbReference type="ChEBI" id="CHEBI:17368"/>
        <dbReference type="ChEBI" id="CHEBI:17596"/>
        <dbReference type="ChEBI" id="CHEBI:43474"/>
        <dbReference type="ChEBI" id="CHEBI:57720"/>
        <dbReference type="EC" id="2.4.2.1"/>
    </reaction>
    <physiologicalReaction direction="left-to-right" evidence="1">
        <dbReference type="Rhea" id="RHEA:27647"/>
    </physiologicalReaction>
</comment>
<dbReference type="Gene3D" id="3.60.140.10">
    <property type="entry name" value="CNF1/YfiH-like putative cysteine hydrolases"/>
    <property type="match status" value="1"/>
</dbReference>
<dbReference type="EMBL" id="CAEZXG010000003">
    <property type="protein sequence ID" value="CAB4672472.1"/>
    <property type="molecule type" value="Genomic_DNA"/>
</dbReference>
<dbReference type="Pfam" id="PF02578">
    <property type="entry name" value="Cu-oxidase_4"/>
    <property type="match status" value="1"/>
</dbReference>
<comment type="catalytic activity">
    <reaction evidence="8">
        <text>adenosine + phosphate = alpha-D-ribose 1-phosphate + adenine</text>
        <dbReference type="Rhea" id="RHEA:27642"/>
        <dbReference type="ChEBI" id="CHEBI:16335"/>
        <dbReference type="ChEBI" id="CHEBI:16708"/>
        <dbReference type="ChEBI" id="CHEBI:43474"/>
        <dbReference type="ChEBI" id="CHEBI:57720"/>
        <dbReference type="EC" id="2.4.2.1"/>
    </reaction>
    <physiologicalReaction direction="left-to-right" evidence="8">
        <dbReference type="Rhea" id="RHEA:27643"/>
    </physiologicalReaction>
</comment>
<dbReference type="InterPro" id="IPR038371">
    <property type="entry name" value="Cu_polyphenol_OxRdtase_sf"/>
</dbReference>
<keyword evidence="4" id="KW-0479">Metal-binding</keyword>
<evidence type="ECO:0000256" key="5">
    <source>
        <dbReference type="ARBA" id="ARBA00022801"/>
    </source>
</evidence>
<evidence type="ECO:0000256" key="2">
    <source>
        <dbReference type="ARBA" id="ARBA00007353"/>
    </source>
</evidence>
<dbReference type="PANTHER" id="PTHR30616">
    <property type="entry name" value="UNCHARACTERIZED PROTEIN YFIH"/>
    <property type="match status" value="1"/>
</dbReference>
<dbReference type="AlphaFoldDB" id="A0A6J6ZNK1"/>
<proteinExistence type="inferred from homology"/>
<reference evidence="11" key="1">
    <citation type="submission" date="2020-05" db="EMBL/GenBank/DDBJ databases">
        <authorList>
            <person name="Chiriac C."/>
            <person name="Salcher M."/>
            <person name="Ghai R."/>
            <person name="Kavagutti S V."/>
        </authorList>
    </citation>
    <scope>NUCLEOTIDE SEQUENCE</scope>
</reference>
<dbReference type="CDD" id="cd16833">
    <property type="entry name" value="YfiH"/>
    <property type="match status" value="1"/>
</dbReference>
<dbReference type="EMBL" id="CAFABF010000003">
    <property type="protein sequence ID" value="CAB4818847.1"/>
    <property type="molecule type" value="Genomic_DNA"/>
</dbReference>
<evidence type="ECO:0000313" key="10">
    <source>
        <dbReference type="EMBL" id="CAB4672472.1"/>
    </source>
</evidence>
<dbReference type="SUPFAM" id="SSF64438">
    <property type="entry name" value="CNF1/YfiH-like putative cysteine hydrolases"/>
    <property type="match status" value="1"/>
</dbReference>
<organism evidence="11">
    <name type="scientific">freshwater metagenome</name>
    <dbReference type="NCBI Taxonomy" id="449393"/>
    <lineage>
        <taxon>unclassified sequences</taxon>
        <taxon>metagenomes</taxon>
        <taxon>ecological metagenomes</taxon>
    </lineage>
</organism>
<comment type="catalytic activity">
    <reaction evidence="7">
        <text>adenosine + H2O + H(+) = inosine + NH4(+)</text>
        <dbReference type="Rhea" id="RHEA:24408"/>
        <dbReference type="ChEBI" id="CHEBI:15377"/>
        <dbReference type="ChEBI" id="CHEBI:15378"/>
        <dbReference type="ChEBI" id="CHEBI:16335"/>
        <dbReference type="ChEBI" id="CHEBI:17596"/>
        <dbReference type="ChEBI" id="CHEBI:28938"/>
        <dbReference type="EC" id="3.5.4.4"/>
    </reaction>
    <physiologicalReaction direction="left-to-right" evidence="7">
        <dbReference type="Rhea" id="RHEA:24409"/>
    </physiologicalReaction>
</comment>
<evidence type="ECO:0000256" key="6">
    <source>
        <dbReference type="ARBA" id="ARBA00022833"/>
    </source>
</evidence>